<evidence type="ECO:0000313" key="1">
    <source>
        <dbReference type="EMBL" id="EPS61866.1"/>
    </source>
</evidence>
<dbReference type="EMBL" id="AUSU01006544">
    <property type="protein sequence ID" value="EPS61866.1"/>
    <property type="molecule type" value="Genomic_DNA"/>
</dbReference>
<gene>
    <name evidence="1" type="ORF">M569_12927</name>
</gene>
<protein>
    <submittedName>
        <fullName evidence="1">Uncharacterized protein</fullName>
    </submittedName>
</protein>
<keyword evidence="2" id="KW-1185">Reference proteome</keyword>
<organism evidence="1 2">
    <name type="scientific">Genlisea aurea</name>
    <dbReference type="NCBI Taxonomy" id="192259"/>
    <lineage>
        <taxon>Eukaryota</taxon>
        <taxon>Viridiplantae</taxon>
        <taxon>Streptophyta</taxon>
        <taxon>Embryophyta</taxon>
        <taxon>Tracheophyta</taxon>
        <taxon>Spermatophyta</taxon>
        <taxon>Magnoliopsida</taxon>
        <taxon>eudicotyledons</taxon>
        <taxon>Gunneridae</taxon>
        <taxon>Pentapetalae</taxon>
        <taxon>asterids</taxon>
        <taxon>lamiids</taxon>
        <taxon>Lamiales</taxon>
        <taxon>Lentibulariaceae</taxon>
        <taxon>Genlisea</taxon>
    </lineage>
</organism>
<dbReference type="Proteomes" id="UP000015453">
    <property type="component" value="Unassembled WGS sequence"/>
</dbReference>
<dbReference type="AlphaFoldDB" id="S8CBW8"/>
<comment type="caution">
    <text evidence="1">The sequence shown here is derived from an EMBL/GenBank/DDBJ whole genome shotgun (WGS) entry which is preliminary data.</text>
</comment>
<name>S8CBW8_9LAMI</name>
<accession>S8CBW8</accession>
<evidence type="ECO:0000313" key="2">
    <source>
        <dbReference type="Proteomes" id="UP000015453"/>
    </source>
</evidence>
<proteinExistence type="predicted"/>
<reference evidence="1 2" key="1">
    <citation type="journal article" date="2013" name="BMC Genomics">
        <title>The miniature genome of a carnivorous plant Genlisea aurea contains a low number of genes and short non-coding sequences.</title>
        <authorList>
            <person name="Leushkin E.V."/>
            <person name="Sutormin R.A."/>
            <person name="Nabieva E.R."/>
            <person name="Penin A.A."/>
            <person name="Kondrashov A.S."/>
            <person name="Logacheva M.D."/>
        </authorList>
    </citation>
    <scope>NUCLEOTIDE SEQUENCE [LARGE SCALE GENOMIC DNA]</scope>
</reference>
<sequence>MSVKYPLDWLLSNQRQLHEEKLAELLVTLWCLWRHRLDHRHNQSTLDPLRTHHMIRCLYRGLCGRCGPVGTGMGGLIRNSDGRCQAWFSSFTEATIDPELGEALAVRKILELARARLPNGYSGPCGSFGNIFFIAWEYFTGLYSG</sequence>